<dbReference type="InterPro" id="IPR009057">
    <property type="entry name" value="Homeodomain-like_sf"/>
</dbReference>
<organism evidence="10">
    <name type="scientific">Ginkgo biloba</name>
    <name type="common">Ginkgo</name>
    <name type="synonym">Maidenhair tree</name>
    <dbReference type="NCBI Taxonomy" id="3311"/>
    <lineage>
        <taxon>Eukaryota</taxon>
        <taxon>Viridiplantae</taxon>
        <taxon>Streptophyta</taxon>
        <taxon>Embryophyta</taxon>
        <taxon>Tracheophyta</taxon>
        <taxon>Spermatophyta</taxon>
        <taxon>Ginkgoidae</taxon>
        <taxon>Ginkgoales</taxon>
        <taxon>Ginkgoaceae</taxon>
        <taxon>Ginkgo</taxon>
    </lineage>
</organism>
<keyword evidence="2" id="KW-0677">Repeat</keyword>
<evidence type="ECO:0000259" key="9">
    <source>
        <dbReference type="PROSITE" id="PS51294"/>
    </source>
</evidence>
<dbReference type="GO" id="GO:0003677">
    <property type="term" value="F:DNA binding"/>
    <property type="evidence" value="ECO:0007669"/>
    <property type="project" value="UniProtKB-KW"/>
</dbReference>
<dbReference type="EMBL" id="KY703732">
    <property type="protein sequence ID" value="ASR18106.1"/>
    <property type="molecule type" value="mRNA"/>
</dbReference>
<name>A0A222UB26_GINBI</name>
<proteinExistence type="evidence at transcript level"/>
<evidence type="ECO:0000256" key="5">
    <source>
        <dbReference type="ARBA" id="ARBA00023163"/>
    </source>
</evidence>
<dbReference type="SMR" id="A0A222UB26"/>
<evidence type="ECO:0000256" key="3">
    <source>
        <dbReference type="ARBA" id="ARBA00023015"/>
    </source>
</evidence>
<feature type="domain" description="Myb-like" evidence="8">
    <location>
        <begin position="62"/>
        <end position="112"/>
    </location>
</feature>
<sequence>MGRTPCCSKVGLNRGPWTPEEDDLLTKYIETHGEGGWRTLPKKAGLLRCGKSCRLRWMNYLRPDVKRGQISPDEEDLILRLHRLLGNRWSLIAGRMPGRTDNEIKNYWNTHLSKKLVSQGIDPRTHKPLPESEVDADTCPFNNSADQEISNDSLKFNSQSLISEHEQIHPENLNGTSVSREVSEETAIGAPDNTHPCNSHEPTKLVSNGSDLIPQTSNPHVSVSFSDNLYDGEANLKVHSSLNSSAKATHMGVASAATSALFPLYITDSDKGINQADSFAVSNQPLQLPCGFATSSGVGAAADDCSSYLRTNSVTNSYYMAPPAVTEARSLHRTPFIGHSESSSVAKSAFSEGHDQFPINESFAMNFEQSDMRQRSVNEEAIRVSDGNRTIQGTASSYMLPIAPLPVDATGEDCNSDIFSLFLESFMTNEELLNEHYEFNSVPSASQNVQPQSETTNLSYNDLWPLISPPSRYLSN</sequence>
<dbReference type="PROSITE" id="PS50090">
    <property type="entry name" value="MYB_LIKE"/>
    <property type="match status" value="2"/>
</dbReference>
<dbReference type="CDD" id="cd00167">
    <property type="entry name" value="SANT"/>
    <property type="match status" value="2"/>
</dbReference>
<dbReference type="Pfam" id="PF00249">
    <property type="entry name" value="Myb_DNA-binding"/>
    <property type="match status" value="2"/>
</dbReference>
<comment type="subcellular location">
    <subcellularLocation>
        <location evidence="1">Nucleus</location>
    </subcellularLocation>
</comment>
<dbReference type="AlphaFoldDB" id="A0A222UB26"/>
<dbReference type="PANTHER" id="PTHR47994">
    <property type="entry name" value="F14D16.11-RELATED"/>
    <property type="match status" value="1"/>
</dbReference>
<feature type="domain" description="Myb-like" evidence="8">
    <location>
        <begin position="9"/>
        <end position="61"/>
    </location>
</feature>
<protein>
    <submittedName>
        <fullName evidence="10">R2R3MYB21</fullName>
    </submittedName>
</protein>
<keyword evidence="4" id="KW-0238">DNA-binding</keyword>
<evidence type="ECO:0000256" key="2">
    <source>
        <dbReference type="ARBA" id="ARBA00022737"/>
    </source>
</evidence>
<dbReference type="FunFam" id="1.10.10.60:FF:000121">
    <property type="entry name" value="Myb transcription factor"/>
    <property type="match status" value="1"/>
</dbReference>
<dbReference type="SUPFAM" id="SSF46689">
    <property type="entry name" value="Homeodomain-like"/>
    <property type="match status" value="1"/>
</dbReference>
<reference evidence="10" key="1">
    <citation type="journal article" date="2017" name="Physiol. Mol. Biol. Plants">
        <title>Identification and expression analysis under abiotic stress of the R2R3-MYB genes in Ginkgo biloba L.</title>
        <authorList>
            <person name="Liu X."/>
            <person name="Yu W."/>
            <person name="Zhang X."/>
            <person name="Wang G."/>
            <person name="Cao F."/>
            <person name="Cheng H."/>
        </authorList>
    </citation>
    <scope>NUCLEOTIDE SEQUENCE</scope>
</reference>
<accession>A0A222UB26</accession>
<keyword evidence="3" id="KW-0805">Transcription regulation</keyword>
<evidence type="ECO:0000256" key="7">
    <source>
        <dbReference type="SAM" id="MobiDB-lite"/>
    </source>
</evidence>
<evidence type="ECO:0000256" key="1">
    <source>
        <dbReference type="ARBA" id="ARBA00004123"/>
    </source>
</evidence>
<dbReference type="FunFam" id="1.10.10.60:FF:000254">
    <property type="entry name" value="transcription repressor MYB5-like"/>
    <property type="match status" value="1"/>
</dbReference>
<dbReference type="GO" id="GO:0005634">
    <property type="term" value="C:nucleus"/>
    <property type="evidence" value="ECO:0007669"/>
    <property type="project" value="UniProtKB-SubCell"/>
</dbReference>
<dbReference type="PANTHER" id="PTHR47994:SF5">
    <property type="entry name" value="F14D16.11-RELATED"/>
    <property type="match status" value="1"/>
</dbReference>
<gene>
    <name evidence="10" type="primary">R2R3MYB21</name>
</gene>
<keyword evidence="5" id="KW-0804">Transcription</keyword>
<dbReference type="PROSITE" id="PS51294">
    <property type="entry name" value="HTH_MYB"/>
    <property type="match status" value="2"/>
</dbReference>
<feature type="domain" description="HTH myb-type" evidence="9">
    <location>
        <begin position="62"/>
        <end position="116"/>
    </location>
</feature>
<evidence type="ECO:0000256" key="6">
    <source>
        <dbReference type="ARBA" id="ARBA00023242"/>
    </source>
</evidence>
<evidence type="ECO:0000313" key="10">
    <source>
        <dbReference type="EMBL" id="ASR18106.1"/>
    </source>
</evidence>
<dbReference type="InterPro" id="IPR001005">
    <property type="entry name" value="SANT/Myb"/>
</dbReference>
<keyword evidence="6" id="KW-0539">Nucleus</keyword>
<dbReference type="SMART" id="SM00717">
    <property type="entry name" value="SANT"/>
    <property type="match status" value="2"/>
</dbReference>
<evidence type="ECO:0000256" key="4">
    <source>
        <dbReference type="ARBA" id="ARBA00023125"/>
    </source>
</evidence>
<dbReference type="InterPro" id="IPR017930">
    <property type="entry name" value="Myb_dom"/>
</dbReference>
<dbReference type="InterPro" id="IPR015495">
    <property type="entry name" value="Myb_TF_plants"/>
</dbReference>
<evidence type="ECO:0000259" key="8">
    <source>
        <dbReference type="PROSITE" id="PS50090"/>
    </source>
</evidence>
<feature type="domain" description="HTH myb-type" evidence="9">
    <location>
        <begin position="9"/>
        <end position="61"/>
    </location>
</feature>
<dbReference type="Gene3D" id="1.10.10.60">
    <property type="entry name" value="Homeodomain-like"/>
    <property type="match status" value="2"/>
</dbReference>
<feature type="region of interest" description="Disordered" evidence="7">
    <location>
        <begin position="182"/>
        <end position="213"/>
    </location>
</feature>